<dbReference type="OrthoDB" id="342137at2"/>
<evidence type="ECO:0000313" key="3">
    <source>
        <dbReference type="EMBL" id="TGL38731.1"/>
    </source>
</evidence>
<reference evidence="3" key="1">
    <citation type="submission" date="2018-10" db="EMBL/GenBank/DDBJ databases">
        <authorList>
            <person name="Vincent A.T."/>
            <person name="Schiettekatte O."/>
            <person name="Bourhy P."/>
            <person name="Veyrier F.J."/>
            <person name="Picardeau M."/>
        </authorList>
    </citation>
    <scope>NUCLEOTIDE SEQUENCE</scope>
    <source>
        <strain evidence="3">201702690</strain>
    </source>
</reference>
<gene>
    <name evidence="2" type="ORF">EHO57_02700</name>
    <name evidence="3" type="ORF">EHQ53_18460</name>
</gene>
<dbReference type="EMBL" id="RQGC01000013">
    <property type="protein sequence ID" value="TGL38731.1"/>
    <property type="molecule type" value="Genomic_DNA"/>
</dbReference>
<dbReference type="RefSeq" id="WP_135647219.1">
    <property type="nucleotide sequence ID" value="NZ_RQER01000001.1"/>
</dbReference>
<evidence type="ECO:0000313" key="4">
    <source>
        <dbReference type="Proteomes" id="UP000297273"/>
    </source>
</evidence>
<dbReference type="InterPro" id="IPR036679">
    <property type="entry name" value="FlgN-like_sf"/>
</dbReference>
<evidence type="ECO:0000256" key="1">
    <source>
        <dbReference type="SAM" id="Coils"/>
    </source>
</evidence>
<sequence length="144" mass="16615">MSILPSKHLNSMEDKLASLYQGKLSLLDELISLQKRQLEVLGFGDGEGAAKLESKNSDLVEKMRSLDRKIAQLEESAPQSLNIIRLSDEMFQKLEESRELNSKVGDKMEEILHEYRKELNQVQVKIQLKKFLTHRKQDWKTGTC</sequence>
<name>A0A5F1ZPZ8_9LEPT</name>
<dbReference type="SUPFAM" id="SSF140566">
    <property type="entry name" value="FlgN-like"/>
    <property type="match status" value="1"/>
</dbReference>
<evidence type="ECO:0000313" key="5">
    <source>
        <dbReference type="Proteomes" id="UP000297946"/>
    </source>
</evidence>
<comment type="caution">
    <text evidence="2">The sequence shown here is derived from an EMBL/GenBank/DDBJ whole genome shotgun (WGS) entry which is preliminary data.</text>
</comment>
<keyword evidence="1" id="KW-0175">Coiled coil</keyword>
<dbReference type="AlphaFoldDB" id="A0A5F1ZPZ8"/>
<dbReference type="Proteomes" id="UP000297946">
    <property type="component" value="Unassembled WGS sequence"/>
</dbReference>
<dbReference type="EMBL" id="RQER01000001">
    <property type="protein sequence ID" value="TGK05600.1"/>
    <property type="molecule type" value="Genomic_DNA"/>
</dbReference>
<reference evidence="2 5" key="2">
    <citation type="journal article" date="2019" name="PLoS Negl. Trop. Dis.">
        <title>Revisiting the worldwide diversity of Leptospira species in the environment.</title>
        <authorList>
            <person name="Vincent A.T."/>
            <person name="Schiettekatte O."/>
            <person name="Bourhy P."/>
            <person name="Veyrier F.J."/>
            <person name="Picardeau M."/>
        </authorList>
    </citation>
    <scope>NUCLEOTIDE SEQUENCE [LARGE SCALE GENOMIC DNA]</scope>
    <source>
        <strain evidence="3">201702690</strain>
        <strain evidence="2 5">SSW18</strain>
    </source>
</reference>
<organism evidence="2 5">
    <name type="scientific">Leptospira langatensis</name>
    <dbReference type="NCBI Taxonomy" id="2484983"/>
    <lineage>
        <taxon>Bacteria</taxon>
        <taxon>Pseudomonadati</taxon>
        <taxon>Spirochaetota</taxon>
        <taxon>Spirochaetia</taxon>
        <taxon>Leptospirales</taxon>
        <taxon>Leptospiraceae</taxon>
        <taxon>Leptospira</taxon>
    </lineage>
</organism>
<evidence type="ECO:0008006" key="6">
    <source>
        <dbReference type="Google" id="ProtNLM"/>
    </source>
</evidence>
<accession>A0A5F1ZPZ8</accession>
<proteinExistence type="predicted"/>
<dbReference type="GO" id="GO:0044780">
    <property type="term" value="P:bacterial-type flagellum assembly"/>
    <property type="evidence" value="ECO:0007669"/>
    <property type="project" value="InterPro"/>
</dbReference>
<protein>
    <recommendedName>
        <fullName evidence="6">Flagellar protein FlgN</fullName>
    </recommendedName>
</protein>
<dbReference type="Proteomes" id="UP000297273">
    <property type="component" value="Unassembled WGS sequence"/>
</dbReference>
<evidence type="ECO:0000313" key="2">
    <source>
        <dbReference type="EMBL" id="TGK05600.1"/>
    </source>
</evidence>
<feature type="coiled-coil region" evidence="1">
    <location>
        <begin position="49"/>
        <end position="76"/>
    </location>
</feature>
<keyword evidence="4" id="KW-1185">Reference proteome</keyword>